<reference evidence="2" key="1">
    <citation type="submission" date="2016-01" db="EMBL/GenBank/DDBJ databases">
        <authorList>
            <person name="Mitreva M."/>
            <person name="Pepin K.H."/>
            <person name="Mihindukulasuriya K.A."/>
            <person name="Fulton R."/>
            <person name="Fronick C."/>
            <person name="O'Laughlin M."/>
            <person name="Miner T."/>
            <person name="Herter B."/>
            <person name="Rosa B.A."/>
            <person name="Cordes M."/>
            <person name="Tomlinson C."/>
            <person name="Wollam A."/>
            <person name="Palsikar V.B."/>
            <person name="Mardis E.R."/>
            <person name="Wilson R.K."/>
        </authorList>
    </citation>
    <scope>NUCLEOTIDE SEQUENCE [LARGE SCALE GENOMIC DNA]</scope>
    <source>
        <strain evidence="2">DNF00019</strain>
    </source>
</reference>
<sequence length="60" mass="6822">MPCEIILLKCCGARFACFKNIPSFSALMCTSAQRWAVDKRPLFSAVRRPLTYEQPIIDTL</sequence>
<proteinExistence type="predicted"/>
<protein>
    <submittedName>
        <fullName evidence="1">Uncharacterized protein</fullName>
    </submittedName>
</protein>
<evidence type="ECO:0000313" key="2">
    <source>
        <dbReference type="Proteomes" id="UP000070675"/>
    </source>
</evidence>
<gene>
    <name evidence="1" type="ORF">HMPREF3192_00186</name>
</gene>
<evidence type="ECO:0000313" key="1">
    <source>
        <dbReference type="EMBL" id="KXB35535.1"/>
    </source>
</evidence>
<dbReference type="EMBL" id="LSCR01000002">
    <property type="protein sequence ID" value="KXB35535.1"/>
    <property type="molecule type" value="Genomic_DNA"/>
</dbReference>
<dbReference type="AlphaFoldDB" id="A0A133XX63"/>
<name>A0A133XX63_9ACTN</name>
<accession>A0A133XX63</accession>
<keyword evidence="2" id="KW-1185">Reference proteome</keyword>
<organism evidence="1 2">
    <name type="scientific">Atopobium deltae</name>
    <dbReference type="NCBI Taxonomy" id="1393034"/>
    <lineage>
        <taxon>Bacteria</taxon>
        <taxon>Bacillati</taxon>
        <taxon>Actinomycetota</taxon>
        <taxon>Coriobacteriia</taxon>
        <taxon>Coriobacteriales</taxon>
        <taxon>Atopobiaceae</taxon>
        <taxon>Atopobium</taxon>
    </lineage>
</organism>
<dbReference type="STRING" id="1393034.HMPREF3192_00186"/>
<dbReference type="PATRIC" id="fig|1393034.3.peg.179"/>
<dbReference type="Proteomes" id="UP000070675">
    <property type="component" value="Unassembled WGS sequence"/>
</dbReference>
<comment type="caution">
    <text evidence="1">The sequence shown here is derived from an EMBL/GenBank/DDBJ whole genome shotgun (WGS) entry which is preliminary data.</text>
</comment>